<evidence type="ECO:0000256" key="6">
    <source>
        <dbReference type="NCBIfam" id="TIGR01048"/>
    </source>
</evidence>
<evidence type="ECO:0000259" key="8">
    <source>
        <dbReference type="Pfam" id="PF02784"/>
    </source>
</evidence>
<dbReference type="Gene3D" id="2.40.37.10">
    <property type="entry name" value="Lyase, Ornithine Decarboxylase, Chain A, domain 1"/>
    <property type="match status" value="1"/>
</dbReference>
<feature type="binding site" evidence="5">
    <location>
        <position position="249"/>
    </location>
    <ligand>
        <name>pyridoxal 5'-phosphate</name>
        <dbReference type="ChEBI" id="CHEBI:597326"/>
    </ligand>
</feature>
<gene>
    <name evidence="5 9" type="primary">lysA</name>
    <name evidence="9" type="ORF">H8R91_02785</name>
</gene>
<dbReference type="InterPro" id="IPR009006">
    <property type="entry name" value="Ala_racemase/Decarboxylase_C"/>
</dbReference>
<dbReference type="HAMAP" id="MF_02120">
    <property type="entry name" value="LysA"/>
    <property type="match status" value="1"/>
</dbReference>
<dbReference type="InterPro" id="IPR002986">
    <property type="entry name" value="DAP_deCOOHase_LysA"/>
</dbReference>
<evidence type="ECO:0000313" key="9">
    <source>
        <dbReference type="EMBL" id="MBC5727474.1"/>
    </source>
</evidence>
<evidence type="ECO:0000256" key="5">
    <source>
        <dbReference type="HAMAP-Rule" id="MF_02120"/>
    </source>
</evidence>
<dbReference type="PRINTS" id="PR01179">
    <property type="entry name" value="ODADCRBXLASE"/>
</dbReference>
<dbReference type="EMBL" id="JACOPS010000001">
    <property type="protein sequence ID" value="MBC5727474.1"/>
    <property type="molecule type" value="Genomic_DNA"/>
</dbReference>
<keyword evidence="4 5" id="KW-0456">Lyase</keyword>
<keyword evidence="3 5" id="KW-0663">Pyridoxal phosphate</keyword>
<dbReference type="PANTHER" id="PTHR43727:SF2">
    <property type="entry name" value="GROUP IV DECARBOXYLASE"/>
    <property type="match status" value="1"/>
</dbReference>
<dbReference type="Gene3D" id="3.20.20.10">
    <property type="entry name" value="Alanine racemase"/>
    <property type="match status" value="1"/>
</dbReference>
<proteinExistence type="inferred from homology"/>
<evidence type="ECO:0000256" key="2">
    <source>
        <dbReference type="ARBA" id="ARBA00022793"/>
    </source>
</evidence>
<feature type="binding site" evidence="5">
    <location>
        <position position="335"/>
    </location>
    <ligand>
        <name>substrate</name>
    </ligand>
</feature>
<sequence>MFVNDCLNINEKGHLTIGGCDTVELAKEYGTPLYVLDENTIRTTCRSYVESFKKFYNGNGMPLYASKALSCKELCRIANEEHLGLDVVSGGEIYTAQQAGFPMEKTHFHGNNKTAAEIEFALNAGVGTFVVDNLYELELLNEIAGKLVKKAKISFRIKPGVDAHTHNFIRTGQIDSKFGFALETGEAFEAVKKALEYENVNLAELHCHIGSQIFDIDPFVTAAEIMMDFIGKIKDELGVTISNLNLGGGFGIMYVNSDEPVPYENYMEKVSVAVKAKAAEHNVPVPYIFIEPGRSIVGEAGITLYTVGGIKEIPNIRTYVSVDGGMTDNIRYALYQSDYTVVNASHADKEATQTVTVAGKCCESGDLVQEHTQVAPVTVGDTLAVLSTGAYNYSMASNYNRIPRPAIVMVNNGKSRVIVKRESYEDIVRNDI</sequence>
<name>A0ABR7HIW7_9FIRM</name>
<evidence type="ECO:0000256" key="3">
    <source>
        <dbReference type="ARBA" id="ARBA00022898"/>
    </source>
</evidence>
<protein>
    <recommendedName>
        <fullName evidence="5 6">Diaminopimelate decarboxylase</fullName>
        <shortName evidence="5">DAP decarboxylase</shortName>
        <shortName evidence="5">DAPDC</shortName>
        <ecNumber evidence="5 6">4.1.1.20</ecNumber>
    </recommendedName>
</protein>
<keyword evidence="10" id="KW-1185">Reference proteome</keyword>
<feature type="modified residue" description="N6-(pyridoxal phosphate)lysine" evidence="5">
    <location>
        <position position="67"/>
    </location>
</feature>
<dbReference type="PRINTS" id="PR01181">
    <property type="entry name" value="DAPDCRBXLASE"/>
</dbReference>
<feature type="binding site" evidence="5">
    <location>
        <begin position="291"/>
        <end position="294"/>
    </location>
    <ligand>
        <name>pyridoxal 5'-phosphate</name>
        <dbReference type="ChEBI" id="CHEBI:597326"/>
    </ligand>
</feature>
<dbReference type="NCBIfam" id="TIGR01048">
    <property type="entry name" value="lysA"/>
    <property type="match status" value="1"/>
</dbReference>
<keyword evidence="5 7" id="KW-0457">Lysine biosynthesis</keyword>
<dbReference type="PANTHER" id="PTHR43727">
    <property type="entry name" value="DIAMINOPIMELATE DECARBOXYLASE"/>
    <property type="match status" value="1"/>
</dbReference>
<feature type="binding site" evidence="5">
    <location>
        <position position="363"/>
    </location>
    <ligand>
        <name>substrate</name>
    </ligand>
</feature>
<comment type="subunit">
    <text evidence="5">Homodimer.</text>
</comment>
<dbReference type="EC" id="4.1.1.20" evidence="5 6"/>
<feature type="binding site" evidence="5">
    <location>
        <position position="294"/>
    </location>
    <ligand>
        <name>substrate</name>
    </ligand>
</feature>
<feature type="domain" description="Orn/DAP/Arg decarboxylase 2 N-terminal" evidence="8">
    <location>
        <begin position="44"/>
        <end position="297"/>
    </location>
</feature>
<comment type="caution">
    <text evidence="9">The sequence shown here is derived from an EMBL/GenBank/DDBJ whole genome shotgun (WGS) entry which is preliminary data.</text>
</comment>
<dbReference type="Proteomes" id="UP000636755">
    <property type="component" value="Unassembled WGS sequence"/>
</dbReference>
<evidence type="ECO:0000313" key="10">
    <source>
        <dbReference type="Proteomes" id="UP000636755"/>
    </source>
</evidence>
<dbReference type="SUPFAM" id="SSF51419">
    <property type="entry name" value="PLP-binding barrel"/>
    <property type="match status" value="1"/>
</dbReference>
<feature type="binding site" evidence="5">
    <location>
        <position position="391"/>
    </location>
    <ligand>
        <name>substrate</name>
    </ligand>
</feature>
<comment type="catalytic activity">
    <reaction evidence="5 7">
        <text>meso-2,6-diaminopimelate + H(+) = L-lysine + CO2</text>
        <dbReference type="Rhea" id="RHEA:15101"/>
        <dbReference type="ChEBI" id="CHEBI:15378"/>
        <dbReference type="ChEBI" id="CHEBI:16526"/>
        <dbReference type="ChEBI" id="CHEBI:32551"/>
        <dbReference type="ChEBI" id="CHEBI:57791"/>
        <dbReference type="EC" id="4.1.1.20"/>
    </reaction>
</comment>
<keyword evidence="2 5" id="KW-0210">Decarboxylase</keyword>
<organism evidence="9 10">
    <name type="scientific">Ruminococcus intestinalis</name>
    <dbReference type="NCBI Taxonomy" id="2763066"/>
    <lineage>
        <taxon>Bacteria</taxon>
        <taxon>Bacillati</taxon>
        <taxon>Bacillota</taxon>
        <taxon>Clostridia</taxon>
        <taxon>Eubacteriales</taxon>
        <taxon>Oscillospiraceae</taxon>
        <taxon>Ruminococcus</taxon>
    </lineage>
</organism>
<evidence type="ECO:0000256" key="4">
    <source>
        <dbReference type="ARBA" id="ARBA00023239"/>
    </source>
</evidence>
<evidence type="ECO:0000256" key="7">
    <source>
        <dbReference type="RuleBase" id="RU003738"/>
    </source>
</evidence>
<dbReference type="InterPro" id="IPR029066">
    <property type="entry name" value="PLP-binding_barrel"/>
</dbReference>
<comment type="pathway">
    <text evidence="5 7">Amino-acid biosynthesis; L-lysine biosynthesis via DAP pathway; L-lysine from DL-2,6-diaminopimelate: step 1/1.</text>
</comment>
<dbReference type="GO" id="GO:0008836">
    <property type="term" value="F:diaminopimelate decarboxylase activity"/>
    <property type="evidence" value="ECO:0007669"/>
    <property type="project" value="UniProtKB-EC"/>
</dbReference>
<reference evidence="9 10" key="1">
    <citation type="submission" date="2020-08" db="EMBL/GenBank/DDBJ databases">
        <title>Genome public.</title>
        <authorList>
            <person name="Liu C."/>
            <person name="Sun Q."/>
        </authorList>
    </citation>
    <scope>NUCLEOTIDE SEQUENCE [LARGE SCALE GENOMIC DNA]</scope>
    <source>
        <strain evidence="9 10">NSJ-71</strain>
    </source>
</reference>
<feature type="binding site" evidence="5">
    <location>
        <position position="331"/>
    </location>
    <ligand>
        <name>substrate</name>
    </ligand>
</feature>
<comment type="similarity">
    <text evidence="5">Belongs to the Orn/Lys/Arg decarboxylase class-II family. LysA subfamily.</text>
</comment>
<dbReference type="Pfam" id="PF02784">
    <property type="entry name" value="Orn_Arg_deC_N"/>
    <property type="match status" value="1"/>
</dbReference>
<evidence type="ECO:0000256" key="1">
    <source>
        <dbReference type="ARBA" id="ARBA00001933"/>
    </source>
</evidence>
<keyword evidence="5" id="KW-0028">Amino-acid biosynthesis</keyword>
<comment type="function">
    <text evidence="5">Specifically catalyzes the decarboxylation of meso-diaminopimelate (meso-DAP) to L-lysine.</text>
</comment>
<dbReference type="InterPro" id="IPR000183">
    <property type="entry name" value="Orn/DAP/Arg_de-COase"/>
</dbReference>
<feature type="binding site" evidence="5">
    <location>
        <position position="391"/>
    </location>
    <ligand>
        <name>pyridoxal 5'-phosphate</name>
        <dbReference type="ChEBI" id="CHEBI:597326"/>
    </ligand>
</feature>
<dbReference type="CDD" id="cd06828">
    <property type="entry name" value="PLPDE_III_DapDC"/>
    <property type="match status" value="1"/>
</dbReference>
<accession>A0ABR7HIW7</accession>
<dbReference type="InterPro" id="IPR022644">
    <property type="entry name" value="De-COase2_N"/>
</dbReference>
<comment type="cofactor">
    <cofactor evidence="1 5 7">
        <name>pyridoxal 5'-phosphate</name>
        <dbReference type="ChEBI" id="CHEBI:597326"/>
    </cofactor>
</comment>
<dbReference type="RefSeq" id="WP_186934775.1">
    <property type="nucleotide sequence ID" value="NZ_JACOPS010000001.1"/>
</dbReference>
<dbReference type="SUPFAM" id="SSF50621">
    <property type="entry name" value="Alanine racemase C-terminal domain-like"/>
    <property type="match status" value="1"/>
</dbReference>